<gene>
    <name evidence="2" type="ORF">G6F50_018272</name>
</gene>
<name>A0A9P7BZ46_9FUNG</name>
<dbReference type="Proteomes" id="UP000740926">
    <property type="component" value="Unassembled WGS sequence"/>
</dbReference>
<feature type="compositionally biased region" description="Low complexity" evidence="1">
    <location>
        <begin position="1"/>
        <end position="15"/>
    </location>
</feature>
<sequence length="92" mass="9416">MPKAISSSAPNSARSSPKRRASPAPNSDTTANASSGRVISMPAAVDDRPSCSRIMPINGATPVTGARSAMAMQSMPAISSTGRLVGRVWEGM</sequence>
<dbReference type="EMBL" id="JAANIU010016796">
    <property type="protein sequence ID" value="KAG1527959.1"/>
    <property type="molecule type" value="Genomic_DNA"/>
</dbReference>
<reference evidence="2 3" key="1">
    <citation type="journal article" date="2020" name="Microb. Genom.">
        <title>Genetic diversity of clinical and environmental Mucorales isolates obtained from an investigation of mucormycosis cases among solid organ transplant recipients.</title>
        <authorList>
            <person name="Nguyen M.H."/>
            <person name="Kaul D."/>
            <person name="Muto C."/>
            <person name="Cheng S.J."/>
            <person name="Richter R.A."/>
            <person name="Bruno V.M."/>
            <person name="Liu G."/>
            <person name="Beyhan S."/>
            <person name="Sundermann A.J."/>
            <person name="Mounaud S."/>
            <person name="Pasculle A.W."/>
            <person name="Nierman W.C."/>
            <person name="Driscoll E."/>
            <person name="Cumbie R."/>
            <person name="Clancy C.J."/>
            <person name="Dupont C.L."/>
        </authorList>
    </citation>
    <scope>NUCLEOTIDE SEQUENCE [LARGE SCALE GENOMIC DNA]</scope>
    <source>
        <strain evidence="2 3">GL24</strain>
    </source>
</reference>
<comment type="caution">
    <text evidence="2">The sequence shown here is derived from an EMBL/GenBank/DDBJ whole genome shotgun (WGS) entry which is preliminary data.</text>
</comment>
<proteinExistence type="predicted"/>
<feature type="compositionally biased region" description="Polar residues" evidence="1">
    <location>
        <begin position="28"/>
        <end position="37"/>
    </location>
</feature>
<dbReference type="AlphaFoldDB" id="A0A9P7BZ46"/>
<evidence type="ECO:0000313" key="3">
    <source>
        <dbReference type="Proteomes" id="UP000740926"/>
    </source>
</evidence>
<evidence type="ECO:0000313" key="2">
    <source>
        <dbReference type="EMBL" id="KAG1527959.1"/>
    </source>
</evidence>
<keyword evidence="3" id="KW-1185">Reference proteome</keyword>
<evidence type="ECO:0000256" key="1">
    <source>
        <dbReference type="SAM" id="MobiDB-lite"/>
    </source>
</evidence>
<accession>A0A9P7BZ46</accession>
<feature type="region of interest" description="Disordered" evidence="1">
    <location>
        <begin position="1"/>
        <end position="53"/>
    </location>
</feature>
<protein>
    <submittedName>
        <fullName evidence="2">Uncharacterized protein</fullName>
    </submittedName>
</protein>
<organism evidence="2 3">
    <name type="scientific">Rhizopus delemar</name>
    <dbReference type="NCBI Taxonomy" id="936053"/>
    <lineage>
        <taxon>Eukaryota</taxon>
        <taxon>Fungi</taxon>
        <taxon>Fungi incertae sedis</taxon>
        <taxon>Mucoromycota</taxon>
        <taxon>Mucoromycotina</taxon>
        <taxon>Mucoromycetes</taxon>
        <taxon>Mucorales</taxon>
        <taxon>Mucorineae</taxon>
        <taxon>Rhizopodaceae</taxon>
        <taxon>Rhizopus</taxon>
    </lineage>
</organism>